<dbReference type="EMBL" id="VHLG01000007">
    <property type="protein sequence ID" value="TPW29994.1"/>
    <property type="molecule type" value="Genomic_DNA"/>
</dbReference>
<dbReference type="Proteomes" id="UP000318801">
    <property type="component" value="Unassembled WGS sequence"/>
</dbReference>
<dbReference type="InterPro" id="IPR021269">
    <property type="entry name" value="DUF2848"/>
</dbReference>
<name>A0A506UAA2_9HYPH</name>
<dbReference type="SUPFAM" id="SSF56529">
    <property type="entry name" value="FAH"/>
    <property type="match status" value="1"/>
</dbReference>
<dbReference type="RefSeq" id="WP_141149204.1">
    <property type="nucleotide sequence ID" value="NZ_VHLG01000007.1"/>
</dbReference>
<evidence type="ECO:0000313" key="1">
    <source>
        <dbReference type="EMBL" id="TPW29994.1"/>
    </source>
</evidence>
<dbReference type="InterPro" id="IPR036663">
    <property type="entry name" value="Fumarylacetoacetase_C_sf"/>
</dbReference>
<proteinExistence type="predicted"/>
<gene>
    <name evidence="1" type="ORF">FJU08_11710</name>
</gene>
<accession>A0A506UAA2</accession>
<sequence length="227" mass="24397">MALSMTVSSAAGEKPTEITIETLVIAGWAGRDKDAMEHHIQELEALGVARPKQTPTYYRVSAARLTTAETIEASGKASSGEIEPVVLASDGKLFVGIGSDHTDREAETVGVTISKQMCEKPVSATVWPFEEVAEHWDKLILRSYIVENGARKLYQEGGVASLLHPADTMAKYTGGKQLEDGTALFCGTLPAIGGIRSSDRFEGEIEDPVLGRSITFQYAIKTLPVAD</sequence>
<protein>
    <submittedName>
        <fullName evidence="1">DUF2848 domain-containing protein</fullName>
    </submittedName>
</protein>
<evidence type="ECO:0000313" key="2">
    <source>
        <dbReference type="Proteomes" id="UP000318801"/>
    </source>
</evidence>
<dbReference type="Pfam" id="PF11010">
    <property type="entry name" value="DUF2848"/>
    <property type="match status" value="1"/>
</dbReference>
<dbReference type="AlphaFoldDB" id="A0A506UAA2"/>
<comment type="caution">
    <text evidence="1">The sequence shown here is derived from an EMBL/GenBank/DDBJ whole genome shotgun (WGS) entry which is preliminary data.</text>
</comment>
<dbReference type="GO" id="GO:0003824">
    <property type="term" value="F:catalytic activity"/>
    <property type="evidence" value="ECO:0007669"/>
    <property type="project" value="InterPro"/>
</dbReference>
<keyword evidence="2" id="KW-1185">Reference proteome</keyword>
<dbReference type="OrthoDB" id="9792678at2"/>
<organism evidence="1 2">
    <name type="scientific">Martelella alba</name>
    <dbReference type="NCBI Taxonomy" id="2590451"/>
    <lineage>
        <taxon>Bacteria</taxon>
        <taxon>Pseudomonadati</taxon>
        <taxon>Pseudomonadota</taxon>
        <taxon>Alphaproteobacteria</taxon>
        <taxon>Hyphomicrobiales</taxon>
        <taxon>Aurantimonadaceae</taxon>
        <taxon>Martelella</taxon>
    </lineage>
</organism>
<reference evidence="1 2" key="1">
    <citation type="submission" date="2019-06" db="EMBL/GenBank/DDBJ databases">
        <authorList>
            <person name="Li M."/>
        </authorList>
    </citation>
    <scope>NUCLEOTIDE SEQUENCE [LARGE SCALE GENOMIC DNA]</scope>
    <source>
        <strain evidence="1 2">BGMRC2036</strain>
    </source>
</reference>